<organism evidence="1 2">
    <name type="scientific">Hyphomonas beringensis</name>
    <dbReference type="NCBI Taxonomy" id="1280946"/>
    <lineage>
        <taxon>Bacteria</taxon>
        <taxon>Pseudomonadati</taxon>
        <taxon>Pseudomonadota</taxon>
        <taxon>Alphaproteobacteria</taxon>
        <taxon>Hyphomonadales</taxon>
        <taxon>Hyphomonadaceae</taxon>
        <taxon>Hyphomonas</taxon>
    </lineage>
</organism>
<gene>
    <name evidence="1" type="ORF">HY29_03375</name>
</gene>
<reference evidence="1 2" key="1">
    <citation type="journal article" date="2014" name="Antonie Van Leeuwenhoek">
        <title>Hyphomonas beringensis sp. nov. and Hyphomonas chukchiensis sp. nov., isolated from surface seawater of the Bering Sea and Chukchi Sea.</title>
        <authorList>
            <person name="Li C."/>
            <person name="Lai Q."/>
            <person name="Li G."/>
            <person name="Dong C."/>
            <person name="Wang J."/>
            <person name="Liao Y."/>
            <person name="Shao Z."/>
        </authorList>
    </citation>
    <scope>NUCLEOTIDE SEQUENCE [LARGE SCALE GENOMIC DNA]</scope>
    <source>
        <strain evidence="1 2">25B14_1</strain>
    </source>
</reference>
<sequence length="79" mass="8642">MADATMRELFKDQSRIKTSESGSSIPFIRINTAETKLPKCTEGIAIETLLTIPSLGVGAEPFIGKRPRGIHNQALLFVQ</sequence>
<dbReference type="AlphaFoldDB" id="A0A062UAW4"/>
<accession>A0A062UAW4</accession>
<dbReference type="Proteomes" id="UP000027037">
    <property type="component" value="Unassembled WGS sequence"/>
</dbReference>
<evidence type="ECO:0000313" key="2">
    <source>
        <dbReference type="Proteomes" id="UP000027037"/>
    </source>
</evidence>
<dbReference type="STRING" id="1280946.HY29_03375"/>
<keyword evidence="2" id="KW-1185">Reference proteome</keyword>
<name>A0A062UAW4_9PROT</name>
<dbReference type="EMBL" id="AWFF01000054">
    <property type="protein sequence ID" value="KCZ53270.1"/>
    <property type="molecule type" value="Genomic_DNA"/>
</dbReference>
<protein>
    <submittedName>
        <fullName evidence="1">Uncharacterized protein</fullName>
    </submittedName>
</protein>
<proteinExistence type="predicted"/>
<comment type="caution">
    <text evidence="1">The sequence shown here is derived from an EMBL/GenBank/DDBJ whole genome shotgun (WGS) entry which is preliminary data.</text>
</comment>
<evidence type="ECO:0000313" key="1">
    <source>
        <dbReference type="EMBL" id="KCZ53270.1"/>
    </source>
</evidence>